<gene>
    <name evidence="1" type="ORF">BV25DRAFT_1839581</name>
</gene>
<sequence length="617" mass="67833">MVTLLAGYAEMVGVDSEEDGSYIDDAQAVRADLDALGIPYDDGLGEVLSRWRDIQAGHGGAEVASQEEGELSDGEWADGELDDSEEEQEEEGELKEELQDNEREDGELEDGEPAGSLLGATNYHEHEQYSPVYAFGHSLSTGELEGREQIESTPSSPPGSEYLSENDQSPAMDPVDLGLFSGQMTLQSNSGTGSRASSLGPNASDFSLKRKGSLEGHDEDEPFKWRAEDGSLAVPTGLQIRRVTSKASTLAGSSRASSPGYDASGSALKPNTGSGAIHLKDDPIRLQRLMERNLNKGEIFQNSFYNLASQGSISGSGWQGKPPPVWARKEIILRYKNGTILDDLKSFLPLPYIGNKSGAGSALSVLDNQGRIFLFRSFQASFLKDKADTLYYHFDKLLRPTLKNSKSKKKAANGARGPHFASIIGHWRQSAQEPGLTTFHKKYSKEVDELLKQPIIQNMIKWVSSVVEVMFPGVAKRFRECAAWHKEENGIEPLFGLFWNLCINGLFPGQGRIHTLPHADSKNPISVCAVMVYTLPNSHFDHTRRSWLVIWEAGIIVELPPWVLVVYPSSLFFHFNIDITDIKFVTTAGAMPTPENSRPITPGDDQGRGSMKLERIL</sequence>
<dbReference type="Proteomes" id="UP000814140">
    <property type="component" value="Unassembled WGS sequence"/>
</dbReference>
<organism evidence="1 2">
    <name type="scientific">Artomyces pyxidatus</name>
    <dbReference type="NCBI Taxonomy" id="48021"/>
    <lineage>
        <taxon>Eukaryota</taxon>
        <taxon>Fungi</taxon>
        <taxon>Dikarya</taxon>
        <taxon>Basidiomycota</taxon>
        <taxon>Agaricomycotina</taxon>
        <taxon>Agaricomycetes</taxon>
        <taxon>Russulales</taxon>
        <taxon>Auriscalpiaceae</taxon>
        <taxon>Artomyces</taxon>
    </lineage>
</organism>
<evidence type="ECO:0000313" key="1">
    <source>
        <dbReference type="EMBL" id="KAI0060521.1"/>
    </source>
</evidence>
<evidence type="ECO:0000313" key="2">
    <source>
        <dbReference type="Proteomes" id="UP000814140"/>
    </source>
</evidence>
<protein>
    <submittedName>
        <fullName evidence="1">Uncharacterized protein</fullName>
    </submittedName>
</protein>
<comment type="caution">
    <text evidence="1">The sequence shown here is derived from an EMBL/GenBank/DDBJ whole genome shotgun (WGS) entry which is preliminary data.</text>
</comment>
<reference evidence="1" key="1">
    <citation type="submission" date="2021-03" db="EMBL/GenBank/DDBJ databases">
        <authorList>
            <consortium name="DOE Joint Genome Institute"/>
            <person name="Ahrendt S."/>
            <person name="Looney B.P."/>
            <person name="Miyauchi S."/>
            <person name="Morin E."/>
            <person name="Drula E."/>
            <person name="Courty P.E."/>
            <person name="Chicoki N."/>
            <person name="Fauchery L."/>
            <person name="Kohler A."/>
            <person name="Kuo A."/>
            <person name="Labutti K."/>
            <person name="Pangilinan J."/>
            <person name="Lipzen A."/>
            <person name="Riley R."/>
            <person name="Andreopoulos W."/>
            <person name="He G."/>
            <person name="Johnson J."/>
            <person name="Barry K.W."/>
            <person name="Grigoriev I.V."/>
            <person name="Nagy L."/>
            <person name="Hibbett D."/>
            <person name="Henrissat B."/>
            <person name="Matheny P.B."/>
            <person name="Labbe J."/>
            <person name="Martin F."/>
        </authorList>
    </citation>
    <scope>NUCLEOTIDE SEQUENCE</scope>
    <source>
        <strain evidence="1">HHB10654</strain>
    </source>
</reference>
<dbReference type="EMBL" id="MU277218">
    <property type="protein sequence ID" value="KAI0060521.1"/>
    <property type="molecule type" value="Genomic_DNA"/>
</dbReference>
<accession>A0ACB8SX82</accession>
<name>A0ACB8SX82_9AGAM</name>
<proteinExistence type="predicted"/>
<keyword evidence="2" id="KW-1185">Reference proteome</keyword>
<reference evidence="1" key="2">
    <citation type="journal article" date="2022" name="New Phytol.">
        <title>Evolutionary transition to the ectomycorrhizal habit in the genomes of a hyperdiverse lineage of mushroom-forming fungi.</title>
        <authorList>
            <person name="Looney B."/>
            <person name="Miyauchi S."/>
            <person name="Morin E."/>
            <person name="Drula E."/>
            <person name="Courty P.E."/>
            <person name="Kohler A."/>
            <person name="Kuo A."/>
            <person name="LaButti K."/>
            <person name="Pangilinan J."/>
            <person name="Lipzen A."/>
            <person name="Riley R."/>
            <person name="Andreopoulos W."/>
            <person name="He G."/>
            <person name="Johnson J."/>
            <person name="Nolan M."/>
            <person name="Tritt A."/>
            <person name="Barry K.W."/>
            <person name="Grigoriev I.V."/>
            <person name="Nagy L.G."/>
            <person name="Hibbett D."/>
            <person name="Henrissat B."/>
            <person name="Matheny P.B."/>
            <person name="Labbe J."/>
            <person name="Martin F.M."/>
        </authorList>
    </citation>
    <scope>NUCLEOTIDE SEQUENCE</scope>
    <source>
        <strain evidence="1">HHB10654</strain>
    </source>
</reference>